<name>A0A194RME3_PAPMA</name>
<accession>A0A194RME3</accession>
<reference evidence="2 3" key="1">
    <citation type="journal article" date="2015" name="Nat. Commun.">
        <title>Outbred genome sequencing and CRISPR/Cas9 gene editing in butterflies.</title>
        <authorList>
            <person name="Li X."/>
            <person name="Fan D."/>
            <person name="Zhang W."/>
            <person name="Liu G."/>
            <person name="Zhang L."/>
            <person name="Zhao L."/>
            <person name="Fang X."/>
            <person name="Chen L."/>
            <person name="Dong Y."/>
            <person name="Chen Y."/>
            <person name="Ding Y."/>
            <person name="Zhao R."/>
            <person name="Feng M."/>
            <person name="Zhu Y."/>
            <person name="Feng Y."/>
            <person name="Jiang X."/>
            <person name="Zhu D."/>
            <person name="Xiang H."/>
            <person name="Feng X."/>
            <person name="Li S."/>
            <person name="Wang J."/>
            <person name="Zhang G."/>
            <person name="Kronforst M.R."/>
            <person name="Wang W."/>
        </authorList>
    </citation>
    <scope>NUCLEOTIDE SEQUENCE [LARGE SCALE GENOMIC DNA]</scope>
    <source>
        <strain evidence="2">Ya'a_city_454_Pm</strain>
        <tissue evidence="2">Whole body</tissue>
    </source>
</reference>
<dbReference type="InParanoid" id="A0A194RME3"/>
<organism evidence="2 3">
    <name type="scientific">Papilio machaon</name>
    <name type="common">Old World swallowtail butterfly</name>
    <dbReference type="NCBI Taxonomy" id="76193"/>
    <lineage>
        <taxon>Eukaryota</taxon>
        <taxon>Metazoa</taxon>
        <taxon>Ecdysozoa</taxon>
        <taxon>Arthropoda</taxon>
        <taxon>Hexapoda</taxon>
        <taxon>Insecta</taxon>
        <taxon>Pterygota</taxon>
        <taxon>Neoptera</taxon>
        <taxon>Endopterygota</taxon>
        <taxon>Lepidoptera</taxon>
        <taxon>Glossata</taxon>
        <taxon>Ditrysia</taxon>
        <taxon>Papilionoidea</taxon>
        <taxon>Papilionidae</taxon>
        <taxon>Papilioninae</taxon>
        <taxon>Papilio</taxon>
    </lineage>
</organism>
<keyword evidence="3" id="KW-1185">Reference proteome</keyword>
<evidence type="ECO:0000256" key="1">
    <source>
        <dbReference type="SAM" id="MobiDB-lite"/>
    </source>
</evidence>
<evidence type="ECO:0000313" key="3">
    <source>
        <dbReference type="Proteomes" id="UP000053240"/>
    </source>
</evidence>
<dbReference type="EMBL" id="KQ459989">
    <property type="protein sequence ID" value="KPJ18697.1"/>
    <property type="molecule type" value="Genomic_DNA"/>
</dbReference>
<protein>
    <submittedName>
        <fullName evidence="2">Uncharacterized protein</fullName>
    </submittedName>
</protein>
<proteinExistence type="predicted"/>
<gene>
    <name evidence="2" type="ORF">RR48_10641</name>
</gene>
<sequence length="136" mass="15696">MTNKSTFVRARKSKSPEKVRLYGVRSGPEPATQQVCRLSTPRRRAFFPRWRLGVRGAGRHAQSSIDRREWRQRVTEWRRLSSGETRERSTRVQPPRRDARDAVIPVSRTTYAPSYAQEIGGDANRGEIYIEKPALS</sequence>
<evidence type="ECO:0000313" key="2">
    <source>
        <dbReference type="EMBL" id="KPJ18697.1"/>
    </source>
</evidence>
<dbReference type="AlphaFoldDB" id="A0A194RME3"/>
<feature type="region of interest" description="Disordered" evidence="1">
    <location>
        <begin position="78"/>
        <end position="99"/>
    </location>
</feature>
<dbReference type="Proteomes" id="UP000053240">
    <property type="component" value="Unassembled WGS sequence"/>
</dbReference>